<dbReference type="InterPro" id="IPR003615">
    <property type="entry name" value="HNH_nuc"/>
</dbReference>
<comment type="caution">
    <text evidence="2">The sequence shown here is derived from an EMBL/GenBank/DDBJ whole genome shotgun (WGS) entry which is preliminary data.</text>
</comment>
<accession>A0AAU9QPN7</accession>
<organism evidence="2 3">
    <name type="scientific">Vibrio jasicida</name>
    <dbReference type="NCBI Taxonomy" id="766224"/>
    <lineage>
        <taxon>Bacteria</taxon>
        <taxon>Pseudomonadati</taxon>
        <taxon>Pseudomonadota</taxon>
        <taxon>Gammaproteobacteria</taxon>
        <taxon>Vibrionales</taxon>
        <taxon>Vibrionaceae</taxon>
        <taxon>Vibrio</taxon>
    </lineage>
</organism>
<dbReference type="RefSeq" id="WP_409589479.1">
    <property type="nucleotide sequence ID" value="NZ_CAKMTZ010000086.1"/>
</dbReference>
<sequence length="259" mass="29551">MAEPTLKIIKRLFAHSGNKCAFPECKTDLVEANENGTVLGEICHIKARSPKGPRFDNEQTDQERNAYDNLILLCANHHKLVDDNANIFNVSVLSEMKKSHEERMKRGEREEDVFFAKKLINNTQFIENKGNLIINSPGATQISQLNVTNKKAKIVVLPPSGSIGHNVALTAYIQHLIRRYNEYASADTSRKRKFNYGALSKNIDDRFGSTWRQLPVEKSPDVIKYIQSRINRTRIAKINRGKGYKAYSTLDEWLAKYNI</sequence>
<gene>
    <name evidence="2" type="ORF">THF1A12_330075</name>
</gene>
<feature type="domain" description="HNH nuclease" evidence="1">
    <location>
        <begin position="38"/>
        <end position="84"/>
    </location>
</feature>
<evidence type="ECO:0000259" key="1">
    <source>
        <dbReference type="Pfam" id="PF13391"/>
    </source>
</evidence>
<dbReference type="CDD" id="cd00085">
    <property type="entry name" value="HNHc"/>
    <property type="match status" value="1"/>
</dbReference>
<dbReference type="AlphaFoldDB" id="A0AAU9QPN7"/>
<evidence type="ECO:0000313" key="3">
    <source>
        <dbReference type="Proteomes" id="UP001295462"/>
    </source>
</evidence>
<proteinExistence type="predicted"/>
<evidence type="ECO:0000313" key="2">
    <source>
        <dbReference type="EMBL" id="CAH1597800.1"/>
    </source>
</evidence>
<protein>
    <recommendedName>
        <fullName evidence="1">HNH nuclease domain-containing protein</fullName>
    </recommendedName>
</protein>
<reference evidence="2" key="1">
    <citation type="submission" date="2022-01" db="EMBL/GenBank/DDBJ databases">
        <authorList>
            <person name="Lagorce A."/>
        </authorList>
    </citation>
    <scope>NUCLEOTIDE SEQUENCE</scope>
    <source>
        <strain evidence="2">Th15_F1_A12</strain>
    </source>
</reference>
<dbReference type="EMBL" id="CAKMUD010000087">
    <property type="protein sequence ID" value="CAH1597800.1"/>
    <property type="molecule type" value="Genomic_DNA"/>
</dbReference>
<name>A0AAU9QPN7_9VIBR</name>
<dbReference type="Proteomes" id="UP001295462">
    <property type="component" value="Unassembled WGS sequence"/>
</dbReference>
<dbReference type="Pfam" id="PF13391">
    <property type="entry name" value="HNH_2"/>
    <property type="match status" value="1"/>
</dbReference>